<feature type="compositionally biased region" description="Polar residues" evidence="1">
    <location>
        <begin position="164"/>
        <end position="173"/>
    </location>
</feature>
<feature type="compositionally biased region" description="Low complexity" evidence="1">
    <location>
        <begin position="96"/>
        <end position="112"/>
    </location>
</feature>
<feature type="domain" description="Glutaredoxin" evidence="2">
    <location>
        <begin position="228"/>
        <end position="298"/>
    </location>
</feature>
<feature type="compositionally biased region" description="Basic and acidic residues" evidence="1">
    <location>
        <begin position="60"/>
        <end position="83"/>
    </location>
</feature>
<name>A0A2U1KGP9_ARTAN</name>
<dbReference type="InterPro" id="IPR002109">
    <property type="entry name" value="Glutaredoxin"/>
</dbReference>
<dbReference type="Proteomes" id="UP000245207">
    <property type="component" value="Unassembled WGS sequence"/>
</dbReference>
<feature type="region of interest" description="Disordered" evidence="1">
    <location>
        <begin position="38"/>
        <end position="183"/>
    </location>
</feature>
<keyword evidence="4" id="KW-1185">Reference proteome</keyword>
<evidence type="ECO:0000313" key="3">
    <source>
        <dbReference type="EMBL" id="PWA35922.1"/>
    </source>
</evidence>
<dbReference type="PANTHER" id="PTHR45669:SF7">
    <property type="entry name" value="F1N19.7"/>
    <property type="match status" value="1"/>
</dbReference>
<comment type="caution">
    <text evidence="3">The sequence shown here is derived from an EMBL/GenBank/DDBJ whole genome shotgun (WGS) entry which is preliminary data.</text>
</comment>
<dbReference type="InterPro" id="IPR036249">
    <property type="entry name" value="Thioredoxin-like_sf"/>
</dbReference>
<dbReference type="CDD" id="cd03031">
    <property type="entry name" value="GRX_GRX_like"/>
    <property type="match status" value="1"/>
</dbReference>
<dbReference type="STRING" id="35608.A0A2U1KGP9"/>
<accession>A0A2U1KGP9</accession>
<dbReference type="Gene3D" id="3.40.30.10">
    <property type="entry name" value="Glutaredoxin"/>
    <property type="match status" value="1"/>
</dbReference>
<dbReference type="Pfam" id="PF23733">
    <property type="entry name" value="GRXCR1-2_C"/>
    <property type="match status" value="1"/>
</dbReference>
<proteinExistence type="predicted"/>
<dbReference type="Pfam" id="PF00462">
    <property type="entry name" value="Glutaredoxin"/>
    <property type="match status" value="1"/>
</dbReference>
<dbReference type="SUPFAM" id="SSF52833">
    <property type="entry name" value="Thioredoxin-like"/>
    <property type="match status" value="1"/>
</dbReference>
<reference evidence="3 4" key="1">
    <citation type="journal article" date="2018" name="Mol. Plant">
        <title>The genome of Artemisia annua provides insight into the evolution of Asteraceae family and artemisinin biosynthesis.</title>
        <authorList>
            <person name="Shen Q."/>
            <person name="Zhang L."/>
            <person name="Liao Z."/>
            <person name="Wang S."/>
            <person name="Yan T."/>
            <person name="Shi P."/>
            <person name="Liu M."/>
            <person name="Fu X."/>
            <person name="Pan Q."/>
            <person name="Wang Y."/>
            <person name="Lv Z."/>
            <person name="Lu X."/>
            <person name="Zhang F."/>
            <person name="Jiang W."/>
            <person name="Ma Y."/>
            <person name="Chen M."/>
            <person name="Hao X."/>
            <person name="Li L."/>
            <person name="Tang Y."/>
            <person name="Lv G."/>
            <person name="Zhou Y."/>
            <person name="Sun X."/>
            <person name="Brodelius P.E."/>
            <person name="Rose J.K.C."/>
            <person name="Tang K."/>
        </authorList>
    </citation>
    <scope>NUCLEOTIDE SEQUENCE [LARGE SCALE GENOMIC DNA]</scope>
    <source>
        <strain evidence="4">cv. Huhao1</strain>
        <tissue evidence="3">Leaf</tissue>
    </source>
</reference>
<dbReference type="OrthoDB" id="423313at2759"/>
<dbReference type="AlphaFoldDB" id="A0A2U1KGP9"/>
<gene>
    <name evidence="3" type="ORF">CTI12_AA607650</name>
</gene>
<protein>
    <submittedName>
        <fullName evidence="3">Glutaredoxin</fullName>
    </submittedName>
</protein>
<dbReference type="EMBL" id="PKPP01019106">
    <property type="protein sequence ID" value="PWA35922.1"/>
    <property type="molecule type" value="Genomic_DNA"/>
</dbReference>
<dbReference type="PROSITE" id="PS51354">
    <property type="entry name" value="GLUTAREDOXIN_2"/>
    <property type="match status" value="1"/>
</dbReference>
<evidence type="ECO:0000256" key="1">
    <source>
        <dbReference type="SAM" id="MobiDB-lite"/>
    </source>
</evidence>
<evidence type="ECO:0000259" key="2">
    <source>
        <dbReference type="Pfam" id="PF00462"/>
    </source>
</evidence>
<evidence type="ECO:0000313" key="4">
    <source>
        <dbReference type="Proteomes" id="UP000245207"/>
    </source>
</evidence>
<dbReference type="PANTHER" id="PTHR45669">
    <property type="entry name" value="GLUTAREDOXIN DOMAIN-CONTAINING CYSTEINE-RICH PROTEIN CG12206-RELATED"/>
    <property type="match status" value="1"/>
</dbReference>
<sequence>MGCASSKQVEVVDVYRPASTSVAVFDINTIKEPWLAVEEQEDEKSQPDKPIAHLPAPILEKLDNNEEAPRSWDEVSKELEDLKPTLNSPGPAKHVPTSPDDTSSPTQSPTPTKKVKRRSFSFHTLEELENKTKAANKPAPGLKKTESSNDLTQFGARLKRTDTGTKSSSQTGSFPPPVPEGYKSLKENPFLLRDKLEREQQGLPPLFIKRDPLEDYPEICPPGGADKVIIYSTSLGGVRRTYEDCNRVRSIMELHGFVYEERDISLHGEFRTQLRELLVDKVSDSVSVPRMFVKGRYIGGVDEIVGLNETGRLRRILSRVGIEKQVGRQACEGCGGARFVPCLECGGSCKVVVGDKKEKERCPECNENGLMYCPMCS</sequence>
<organism evidence="3 4">
    <name type="scientific">Artemisia annua</name>
    <name type="common">Sweet wormwood</name>
    <dbReference type="NCBI Taxonomy" id="35608"/>
    <lineage>
        <taxon>Eukaryota</taxon>
        <taxon>Viridiplantae</taxon>
        <taxon>Streptophyta</taxon>
        <taxon>Embryophyta</taxon>
        <taxon>Tracheophyta</taxon>
        <taxon>Spermatophyta</taxon>
        <taxon>Magnoliopsida</taxon>
        <taxon>eudicotyledons</taxon>
        <taxon>Gunneridae</taxon>
        <taxon>Pentapetalae</taxon>
        <taxon>asterids</taxon>
        <taxon>campanulids</taxon>
        <taxon>Asterales</taxon>
        <taxon>Asteraceae</taxon>
        <taxon>Asteroideae</taxon>
        <taxon>Anthemideae</taxon>
        <taxon>Artemisiinae</taxon>
        <taxon>Artemisia</taxon>
    </lineage>
</organism>